<evidence type="ECO:0000313" key="2">
    <source>
        <dbReference type="EMBL" id="SBW07461.1"/>
    </source>
</evidence>
<dbReference type="SUPFAM" id="SSF50969">
    <property type="entry name" value="YVTN repeat-like/Quinoprotein amine dehydrogenase"/>
    <property type="match status" value="1"/>
</dbReference>
<dbReference type="EMBL" id="FLUN01000001">
    <property type="protein sequence ID" value="SBW07461.1"/>
    <property type="molecule type" value="Genomic_DNA"/>
</dbReference>
<feature type="transmembrane region" description="Helical" evidence="1">
    <location>
        <begin position="28"/>
        <end position="51"/>
    </location>
</feature>
<evidence type="ECO:0000256" key="1">
    <source>
        <dbReference type="SAM" id="Phobius"/>
    </source>
</evidence>
<keyword evidence="1" id="KW-1133">Transmembrane helix</keyword>
<keyword evidence="1" id="KW-0472">Membrane</keyword>
<proteinExistence type="predicted"/>
<gene>
    <name evidence="2" type="ORF">KL86CLO1_12304</name>
</gene>
<dbReference type="InterPro" id="IPR011044">
    <property type="entry name" value="Quino_amine_DH_bsu"/>
</dbReference>
<organism evidence="2">
    <name type="scientific">uncultured Eubacteriales bacterium</name>
    <dbReference type="NCBI Taxonomy" id="172733"/>
    <lineage>
        <taxon>Bacteria</taxon>
        <taxon>Bacillati</taxon>
        <taxon>Bacillota</taxon>
        <taxon>Clostridia</taxon>
        <taxon>Eubacteriales</taxon>
        <taxon>environmental samples</taxon>
    </lineage>
</organism>
<accession>A0A212K6X7</accession>
<sequence length="407" mass="42891">MKDKQPRGDIYEVKKAPEKNAAKKKPNIVVRLLAFLLTLALVLGAVALVVYRDKVSFDSLRRYFAYHNLQKNDSGQAESFHYDGSSKDSFAAAGDSLLVCSDSGVRLYSGSGAQYAADQAVLESPVTQSSGSYALAYDAGGRSLFVYKDRSEKGTPPQENIQGDILSARVNASGRLAVTTRATGYKGSVTVYDAQLAPALQLNLSSSFVTDALVSADNKTLAAITMGQGTGSFESALSLYALSRTEEDTAPDATCPLGSGVVLDLGECAAGYWALSDASLSLVDHAGSLAGSYDYNGRYLKEFSLGGDSFAALLLGKYRAGTVSDLVVVDSTGAASATLSVNEQVLSLSASGRYLAVLTADRLDLYTADLTPYATLEGTQGARKVLMREDGTALLVGSNTARLYIPD</sequence>
<reference evidence="2" key="1">
    <citation type="submission" date="2016-04" db="EMBL/GenBank/DDBJ databases">
        <authorList>
            <person name="Evans L.H."/>
            <person name="Alamgir A."/>
            <person name="Owens N."/>
            <person name="Weber N.D."/>
            <person name="Virtaneva K."/>
            <person name="Barbian K."/>
            <person name="Babar A."/>
            <person name="Rosenke K."/>
        </authorList>
    </citation>
    <scope>NUCLEOTIDE SEQUENCE</scope>
    <source>
        <strain evidence="2">86</strain>
    </source>
</reference>
<keyword evidence="1" id="KW-0812">Transmembrane</keyword>
<protein>
    <submittedName>
        <fullName evidence="2">Uncharacterized protein</fullName>
    </submittedName>
</protein>
<dbReference type="InterPro" id="IPR043765">
    <property type="entry name" value="DUF5711"/>
</dbReference>
<name>A0A212K6X7_9FIRM</name>
<dbReference type="AlphaFoldDB" id="A0A212K6X7"/>
<dbReference type="Pfam" id="PF18975">
    <property type="entry name" value="DUF5711"/>
    <property type="match status" value="1"/>
</dbReference>